<gene>
    <name evidence="7" type="ORF">EDC61_102174</name>
</gene>
<organism evidence="7 8">
    <name type="scientific">Sulfuritortus calidifontis</name>
    <dbReference type="NCBI Taxonomy" id="1914471"/>
    <lineage>
        <taxon>Bacteria</taxon>
        <taxon>Pseudomonadati</taxon>
        <taxon>Pseudomonadota</taxon>
        <taxon>Betaproteobacteria</taxon>
        <taxon>Nitrosomonadales</taxon>
        <taxon>Thiobacillaceae</taxon>
        <taxon>Sulfuritortus</taxon>
    </lineage>
</organism>
<proteinExistence type="inferred from homology"/>
<dbReference type="Proteomes" id="UP000295135">
    <property type="component" value="Unassembled WGS sequence"/>
</dbReference>
<keyword evidence="6" id="KW-1003">Cell membrane</keyword>
<evidence type="ECO:0000256" key="3">
    <source>
        <dbReference type="ARBA" id="ARBA00022692"/>
    </source>
</evidence>
<evidence type="ECO:0000256" key="5">
    <source>
        <dbReference type="ARBA" id="ARBA00023136"/>
    </source>
</evidence>
<dbReference type="RefSeq" id="WP_126458726.1">
    <property type="nucleotide sequence ID" value="NZ_AP018721.1"/>
</dbReference>
<comment type="caution">
    <text evidence="6">Lacks conserved residue(s) required for the propagation of feature annotation.</text>
</comment>
<keyword evidence="3 6" id="KW-0812">Transmembrane</keyword>
<sequence length="242" mass="27763">MKRPDWIVAWLPAVAGVAVFLAALALAQWQLERAEYKRGLQARWDEGGRQPAERLDRLPGEAEEAWLYRRLRLAGHFEPDYQVFLDNRLHRGRAGYHVVVPLRLQGTGESVLVNRGWLPAEADRRHAPYLAVPKGGLAVEGILVRAQTRYFELGPDTVRGSVWQNLDLRRYRDFYGQPLPDWLLLQTNEVGDGLVRDWPRLDAGVDKHISYAGQWFALAATSLALTLIYQWRRYRGPKARTD</sequence>
<keyword evidence="8" id="KW-1185">Reference proteome</keyword>
<dbReference type="PANTHER" id="PTHR23427:SF2">
    <property type="entry name" value="SURFEIT LOCUS PROTEIN 1"/>
    <property type="match status" value="1"/>
</dbReference>
<keyword evidence="4 6" id="KW-1133">Transmembrane helix</keyword>
<name>A0A4R3JY59_9PROT</name>
<protein>
    <recommendedName>
        <fullName evidence="6">SURF1-like protein</fullName>
    </recommendedName>
</protein>
<keyword evidence="5 6" id="KW-0472">Membrane</keyword>
<comment type="subcellular location">
    <subcellularLocation>
        <location evidence="6">Cell membrane</location>
        <topology evidence="6">Multi-pass membrane protein</topology>
    </subcellularLocation>
    <subcellularLocation>
        <location evidence="1">Membrane</location>
    </subcellularLocation>
</comment>
<dbReference type="PANTHER" id="PTHR23427">
    <property type="entry name" value="SURFEIT LOCUS PROTEIN"/>
    <property type="match status" value="1"/>
</dbReference>
<evidence type="ECO:0000256" key="6">
    <source>
        <dbReference type="RuleBase" id="RU363076"/>
    </source>
</evidence>
<dbReference type="OrthoDB" id="9789940at2"/>
<accession>A0A4R3JY59</accession>
<comment type="similarity">
    <text evidence="2 6">Belongs to the SURF1 family.</text>
</comment>
<dbReference type="InterPro" id="IPR045214">
    <property type="entry name" value="Surf1/Surf4"/>
</dbReference>
<dbReference type="Pfam" id="PF02104">
    <property type="entry name" value="SURF1"/>
    <property type="match status" value="1"/>
</dbReference>
<dbReference type="AlphaFoldDB" id="A0A4R3JY59"/>
<dbReference type="InterPro" id="IPR002994">
    <property type="entry name" value="Surf1/Shy1"/>
</dbReference>
<dbReference type="PROSITE" id="PS50895">
    <property type="entry name" value="SURF1"/>
    <property type="match status" value="1"/>
</dbReference>
<comment type="caution">
    <text evidence="7">The sequence shown here is derived from an EMBL/GenBank/DDBJ whole genome shotgun (WGS) entry which is preliminary data.</text>
</comment>
<feature type="transmembrane region" description="Helical" evidence="6">
    <location>
        <begin position="212"/>
        <end position="231"/>
    </location>
</feature>
<evidence type="ECO:0000256" key="1">
    <source>
        <dbReference type="ARBA" id="ARBA00004370"/>
    </source>
</evidence>
<dbReference type="CDD" id="cd06662">
    <property type="entry name" value="SURF1"/>
    <property type="match status" value="1"/>
</dbReference>
<evidence type="ECO:0000313" key="7">
    <source>
        <dbReference type="EMBL" id="TCS73404.1"/>
    </source>
</evidence>
<evidence type="ECO:0000256" key="2">
    <source>
        <dbReference type="ARBA" id="ARBA00007165"/>
    </source>
</evidence>
<dbReference type="GO" id="GO:0005886">
    <property type="term" value="C:plasma membrane"/>
    <property type="evidence" value="ECO:0007669"/>
    <property type="project" value="UniProtKB-SubCell"/>
</dbReference>
<evidence type="ECO:0000313" key="8">
    <source>
        <dbReference type="Proteomes" id="UP000295135"/>
    </source>
</evidence>
<evidence type="ECO:0000256" key="4">
    <source>
        <dbReference type="ARBA" id="ARBA00022989"/>
    </source>
</evidence>
<dbReference type="EMBL" id="SLZY01000002">
    <property type="protein sequence ID" value="TCS73404.1"/>
    <property type="molecule type" value="Genomic_DNA"/>
</dbReference>
<reference evidence="7 8" key="1">
    <citation type="submission" date="2019-03" db="EMBL/GenBank/DDBJ databases">
        <title>Genomic Encyclopedia of Type Strains, Phase IV (KMG-IV): sequencing the most valuable type-strain genomes for metagenomic binning, comparative biology and taxonomic classification.</title>
        <authorList>
            <person name="Goeker M."/>
        </authorList>
    </citation>
    <scope>NUCLEOTIDE SEQUENCE [LARGE SCALE GENOMIC DNA]</scope>
    <source>
        <strain evidence="7 8">DSM 103923</strain>
    </source>
</reference>